<keyword evidence="6 10" id="KW-0547">Nucleotide-binding</keyword>
<evidence type="ECO:0000256" key="3">
    <source>
        <dbReference type="ARBA" id="ARBA00012739"/>
    </source>
</evidence>
<reference evidence="12 13" key="1">
    <citation type="submission" date="2019-02" db="EMBL/GenBank/DDBJ databases">
        <title>The Batch Genome Submission of Acinetobacter spp. strains.</title>
        <authorList>
            <person name="Qin J."/>
            <person name="Hu Y."/>
            <person name="Ye H."/>
            <person name="Wei L."/>
            <person name="Feng Y."/>
            <person name="Zong Z."/>
        </authorList>
    </citation>
    <scope>NUCLEOTIDE SEQUENCE [LARGE SCALE GENOMIC DNA]</scope>
    <source>
        <strain evidence="12 13">WCHAW060049</strain>
    </source>
</reference>
<name>A0A4Q7AE45_9GAMM</name>
<evidence type="ECO:0000256" key="4">
    <source>
        <dbReference type="ARBA" id="ARBA00014428"/>
    </source>
</evidence>
<dbReference type="PROSITE" id="PS00571">
    <property type="entry name" value="AMIDASES"/>
    <property type="match status" value="1"/>
</dbReference>
<dbReference type="PANTHER" id="PTHR11895">
    <property type="entry name" value="TRANSAMIDASE"/>
    <property type="match status" value="1"/>
</dbReference>
<evidence type="ECO:0000256" key="1">
    <source>
        <dbReference type="ARBA" id="ARBA00008069"/>
    </source>
</evidence>
<feature type="active site" description="Charge relay system" evidence="10">
    <location>
        <position position="154"/>
    </location>
</feature>
<dbReference type="HAMAP" id="MF_00120">
    <property type="entry name" value="GatA"/>
    <property type="match status" value="1"/>
</dbReference>
<dbReference type="PANTHER" id="PTHR11895:SF151">
    <property type="entry name" value="GLUTAMYL-TRNA(GLN) AMIDOTRANSFERASE SUBUNIT A"/>
    <property type="match status" value="1"/>
</dbReference>
<comment type="subunit">
    <text evidence="2 10">Heterotrimer of A, B and C subunits.</text>
</comment>
<dbReference type="GO" id="GO:0016740">
    <property type="term" value="F:transferase activity"/>
    <property type="evidence" value="ECO:0007669"/>
    <property type="project" value="UniProtKB-KW"/>
</dbReference>
<dbReference type="Gene3D" id="3.90.1300.10">
    <property type="entry name" value="Amidase signature (AS) domain"/>
    <property type="match status" value="1"/>
</dbReference>
<dbReference type="NCBIfam" id="TIGR00132">
    <property type="entry name" value="gatA"/>
    <property type="match status" value="1"/>
</dbReference>
<dbReference type="InterPro" id="IPR020556">
    <property type="entry name" value="Amidase_CS"/>
</dbReference>
<dbReference type="GO" id="GO:0006412">
    <property type="term" value="P:translation"/>
    <property type="evidence" value="ECO:0007669"/>
    <property type="project" value="UniProtKB-UniRule"/>
</dbReference>
<feature type="active site" description="Charge relay system" evidence="10">
    <location>
        <position position="79"/>
    </location>
</feature>
<dbReference type="Proteomes" id="UP000293863">
    <property type="component" value="Unassembled WGS sequence"/>
</dbReference>
<gene>
    <name evidence="10 12" type="primary">gatA</name>
    <name evidence="12" type="ORF">EXU28_12840</name>
</gene>
<dbReference type="RefSeq" id="WP_130131347.1">
    <property type="nucleotide sequence ID" value="NZ_SGSQ01000020.1"/>
</dbReference>
<comment type="caution">
    <text evidence="12">The sequence shown here is derived from an EMBL/GenBank/DDBJ whole genome shotgun (WGS) entry which is preliminary data.</text>
</comment>
<dbReference type="GO" id="GO:0030956">
    <property type="term" value="C:glutamyl-tRNA(Gln) amidotransferase complex"/>
    <property type="evidence" value="ECO:0007669"/>
    <property type="project" value="InterPro"/>
</dbReference>
<dbReference type="InterPro" id="IPR004412">
    <property type="entry name" value="GatA"/>
</dbReference>
<comment type="similarity">
    <text evidence="1 10">Belongs to the amidase family. GatA subfamily.</text>
</comment>
<feature type="domain" description="Amidase" evidence="11">
    <location>
        <begin position="25"/>
        <end position="468"/>
    </location>
</feature>
<dbReference type="InterPro" id="IPR036928">
    <property type="entry name" value="AS_sf"/>
</dbReference>
<keyword evidence="13" id="KW-1185">Reference proteome</keyword>
<accession>A0A4Q7AE45</accession>
<comment type="catalytic activity">
    <reaction evidence="9 10">
        <text>L-glutamyl-tRNA(Gln) + L-glutamine + ATP + H2O = L-glutaminyl-tRNA(Gln) + L-glutamate + ADP + phosphate + H(+)</text>
        <dbReference type="Rhea" id="RHEA:17521"/>
        <dbReference type="Rhea" id="RHEA-COMP:9681"/>
        <dbReference type="Rhea" id="RHEA-COMP:9684"/>
        <dbReference type="ChEBI" id="CHEBI:15377"/>
        <dbReference type="ChEBI" id="CHEBI:15378"/>
        <dbReference type="ChEBI" id="CHEBI:29985"/>
        <dbReference type="ChEBI" id="CHEBI:30616"/>
        <dbReference type="ChEBI" id="CHEBI:43474"/>
        <dbReference type="ChEBI" id="CHEBI:58359"/>
        <dbReference type="ChEBI" id="CHEBI:78520"/>
        <dbReference type="ChEBI" id="CHEBI:78521"/>
        <dbReference type="ChEBI" id="CHEBI:456216"/>
        <dbReference type="EC" id="6.3.5.7"/>
    </reaction>
</comment>
<dbReference type="SUPFAM" id="SSF75304">
    <property type="entry name" value="Amidase signature (AS) enzymes"/>
    <property type="match status" value="1"/>
</dbReference>
<evidence type="ECO:0000256" key="10">
    <source>
        <dbReference type="HAMAP-Rule" id="MF_00120"/>
    </source>
</evidence>
<evidence type="ECO:0000259" key="11">
    <source>
        <dbReference type="Pfam" id="PF01425"/>
    </source>
</evidence>
<dbReference type="Pfam" id="PF01425">
    <property type="entry name" value="Amidase"/>
    <property type="match status" value="1"/>
</dbReference>
<keyword evidence="7 10" id="KW-0067">ATP-binding</keyword>
<organism evidence="12 13">
    <name type="scientific">Acinetobacter wuhouensis</name>
    <dbReference type="NCBI Taxonomy" id="1879050"/>
    <lineage>
        <taxon>Bacteria</taxon>
        <taxon>Pseudomonadati</taxon>
        <taxon>Pseudomonadota</taxon>
        <taxon>Gammaproteobacteria</taxon>
        <taxon>Moraxellales</taxon>
        <taxon>Moraxellaceae</taxon>
        <taxon>Acinetobacter</taxon>
    </lineage>
</organism>
<keyword evidence="8 10" id="KW-0648">Protein biosynthesis</keyword>
<dbReference type="GO" id="GO:0005524">
    <property type="term" value="F:ATP binding"/>
    <property type="evidence" value="ECO:0007669"/>
    <property type="project" value="UniProtKB-KW"/>
</dbReference>
<dbReference type="EMBL" id="SGSQ01000020">
    <property type="protein sequence ID" value="RZG44980.1"/>
    <property type="molecule type" value="Genomic_DNA"/>
</dbReference>
<feature type="active site" description="Acyl-ester intermediate" evidence="10">
    <location>
        <position position="178"/>
    </location>
</feature>
<evidence type="ECO:0000313" key="13">
    <source>
        <dbReference type="Proteomes" id="UP000293863"/>
    </source>
</evidence>
<evidence type="ECO:0000313" key="12">
    <source>
        <dbReference type="EMBL" id="RZG44980.1"/>
    </source>
</evidence>
<evidence type="ECO:0000256" key="9">
    <source>
        <dbReference type="ARBA" id="ARBA00047407"/>
    </source>
</evidence>
<dbReference type="InterPro" id="IPR000120">
    <property type="entry name" value="Amidase"/>
</dbReference>
<dbReference type="GO" id="GO:0050567">
    <property type="term" value="F:glutaminyl-tRNA synthase (glutamine-hydrolyzing) activity"/>
    <property type="evidence" value="ECO:0007669"/>
    <property type="project" value="UniProtKB-UniRule"/>
</dbReference>
<dbReference type="AlphaFoldDB" id="A0A4Q7AE45"/>
<evidence type="ECO:0000256" key="2">
    <source>
        <dbReference type="ARBA" id="ARBA00011123"/>
    </source>
</evidence>
<evidence type="ECO:0000256" key="8">
    <source>
        <dbReference type="ARBA" id="ARBA00022917"/>
    </source>
</evidence>
<comment type="function">
    <text evidence="10">Allows the formation of correctly charged Gln-tRNA(Gln) through the transamidation of misacylated Glu-tRNA(Gln) in organisms which lack glutaminyl-tRNA synthetase. The reaction takes place in the presence of glutamine and ATP through an activated gamma-phospho-Glu-tRNA(Gln).</text>
</comment>
<dbReference type="InterPro" id="IPR023631">
    <property type="entry name" value="Amidase_dom"/>
</dbReference>
<protein>
    <recommendedName>
        <fullName evidence="4 10">Glutamyl-tRNA(Gln) amidotransferase subunit A</fullName>
        <shortName evidence="10">Glu-ADT subunit A</shortName>
        <ecNumber evidence="3 10">6.3.5.7</ecNumber>
    </recommendedName>
</protein>
<evidence type="ECO:0000256" key="5">
    <source>
        <dbReference type="ARBA" id="ARBA00022598"/>
    </source>
</evidence>
<evidence type="ECO:0000256" key="6">
    <source>
        <dbReference type="ARBA" id="ARBA00022741"/>
    </source>
</evidence>
<keyword evidence="12" id="KW-0808">Transferase</keyword>
<proteinExistence type="inferred from homology"/>
<keyword evidence="5 10" id="KW-0436">Ligase</keyword>
<evidence type="ECO:0000256" key="7">
    <source>
        <dbReference type="ARBA" id="ARBA00022840"/>
    </source>
</evidence>
<dbReference type="EC" id="6.3.5.7" evidence="3 10"/>
<sequence length="492" mass="53069">MTDLHRLSIREMAEGLKSAQFSSRELTQHYLNRIAKIDDRVNSYITVTAEQALAQADAADAVLKTGNATALTGVPIAHKDIFCTHGIKTTAGSKMLNNFVSPYDATVVAKGKTAGLVTLGKVNMDEFAMGSTSENPFFGATKNPWNLEHVPGGSSGGSAAVVAADLAPFATGTDTGGSIRQPASFCGLTGLKPTYGRVSRFGMIAYASSMDQGGPMARSAEDCAYLMNVMAGHDEKDSTSINKEVDDYVANLNGTAVKGLRIGIPKQYFNVQGLDADVKARVEESLKKLEDMGATLVEIDLSMSEAYVPTYYLIAPAEASSNLSRFDGVRYGYRCENPTDILDLYKRSRSEGFGAEVQRRILIGTYALSAGYYDAYYVKAQKVRRLIQQDFLKAFENVDVIAAPSAPTTAYKIGANLSPTEMYLGDIYTLAVNLAGLPAINAPVGFDANSLPVGLQLIGNYWSESQLLSIVHQYQQNTDWHTKRAAIAEENA</sequence>